<dbReference type="Pfam" id="PF26071">
    <property type="entry name" value="DUF8028"/>
    <property type="match status" value="1"/>
</dbReference>
<keyword evidence="2" id="KW-0472">Membrane</keyword>
<evidence type="ECO:0000313" key="3">
    <source>
        <dbReference type="EMBL" id="APX97792.1"/>
    </source>
</evidence>
<gene>
    <name evidence="3" type="ORF">BB347_14840</name>
    <name evidence="4" type="ORF">SAMN05421809_2785</name>
</gene>
<dbReference type="EMBL" id="CP019327">
    <property type="protein sequence ID" value="APX97792.1"/>
    <property type="molecule type" value="Genomic_DNA"/>
</dbReference>
<dbReference type="STRING" id="588898.BB347_14840"/>
<protein>
    <submittedName>
        <fullName evidence="4">Uncharacterized protein</fullName>
    </submittedName>
</protein>
<feature type="compositionally biased region" description="Polar residues" evidence="1">
    <location>
        <begin position="1"/>
        <end position="18"/>
    </location>
</feature>
<sequence>MSNSSTPLSNDSINPSSPESDRHDHPRRSLVDSVKLPVQFVSFWGAIALPFAHLPLLAQGLGSPQATLLFLVLLTANALALYVGHGYKR</sequence>
<dbReference type="KEGG" id="hda:BB347_14840"/>
<evidence type="ECO:0000313" key="5">
    <source>
        <dbReference type="Proteomes" id="UP000185687"/>
    </source>
</evidence>
<dbReference type="AlphaFoldDB" id="A0A1N7EQC4"/>
<organism evidence="4 5">
    <name type="scientific">Natronorubrum daqingense</name>
    <dbReference type="NCBI Taxonomy" id="588898"/>
    <lineage>
        <taxon>Archaea</taxon>
        <taxon>Methanobacteriati</taxon>
        <taxon>Methanobacteriota</taxon>
        <taxon>Stenosarchaea group</taxon>
        <taxon>Halobacteria</taxon>
        <taxon>Halobacteriales</taxon>
        <taxon>Natrialbaceae</taxon>
        <taxon>Natronorubrum</taxon>
    </lineage>
</organism>
<reference evidence="3 6" key="1">
    <citation type="submission" date="2017-01" db="EMBL/GenBank/DDBJ databases">
        <title>Complete genome sequence of Haloterrigena daqingensis type strain (JX313T).</title>
        <authorList>
            <person name="Shuang W."/>
        </authorList>
    </citation>
    <scope>NUCLEOTIDE SEQUENCE [LARGE SCALE GENOMIC DNA]</scope>
    <source>
        <strain evidence="3 6">JX313</strain>
    </source>
</reference>
<feature type="region of interest" description="Disordered" evidence="1">
    <location>
        <begin position="1"/>
        <end position="28"/>
    </location>
</feature>
<dbReference type="RefSeq" id="WP_076582732.1">
    <property type="nucleotide sequence ID" value="NZ_CP019327.1"/>
</dbReference>
<dbReference type="EMBL" id="FTNP01000004">
    <property type="protein sequence ID" value="SIR90298.1"/>
    <property type="molecule type" value="Genomic_DNA"/>
</dbReference>
<keyword evidence="5" id="KW-1185">Reference proteome</keyword>
<name>A0A1N7EQC4_9EURY</name>
<dbReference type="InterPro" id="IPR058341">
    <property type="entry name" value="DUF8028"/>
</dbReference>
<dbReference type="Proteomes" id="UP000187321">
    <property type="component" value="Chromosome"/>
</dbReference>
<dbReference type="Proteomes" id="UP000185687">
    <property type="component" value="Unassembled WGS sequence"/>
</dbReference>
<keyword evidence="2" id="KW-0812">Transmembrane</keyword>
<feature type="transmembrane region" description="Helical" evidence="2">
    <location>
        <begin position="66"/>
        <end position="84"/>
    </location>
</feature>
<evidence type="ECO:0000256" key="1">
    <source>
        <dbReference type="SAM" id="MobiDB-lite"/>
    </source>
</evidence>
<evidence type="ECO:0000313" key="6">
    <source>
        <dbReference type="Proteomes" id="UP000187321"/>
    </source>
</evidence>
<feature type="compositionally biased region" description="Basic and acidic residues" evidence="1">
    <location>
        <begin position="19"/>
        <end position="28"/>
    </location>
</feature>
<keyword evidence="2" id="KW-1133">Transmembrane helix</keyword>
<feature type="transmembrane region" description="Helical" evidence="2">
    <location>
        <begin position="36"/>
        <end position="54"/>
    </location>
</feature>
<proteinExistence type="predicted"/>
<evidence type="ECO:0000313" key="4">
    <source>
        <dbReference type="EMBL" id="SIR90298.1"/>
    </source>
</evidence>
<dbReference type="OrthoDB" id="340775at2157"/>
<dbReference type="GeneID" id="30957245"/>
<evidence type="ECO:0000256" key="2">
    <source>
        <dbReference type="SAM" id="Phobius"/>
    </source>
</evidence>
<reference evidence="4 5" key="2">
    <citation type="submission" date="2017-01" db="EMBL/GenBank/DDBJ databases">
        <authorList>
            <person name="Mah S.A."/>
            <person name="Swanson W.J."/>
            <person name="Moy G.W."/>
            <person name="Vacquier V.D."/>
        </authorList>
    </citation>
    <scope>NUCLEOTIDE SEQUENCE [LARGE SCALE GENOMIC DNA]</scope>
    <source>
        <strain evidence="4 5">CGMCC 1.8909</strain>
    </source>
</reference>
<accession>A0A1N7EQC4</accession>